<keyword evidence="1" id="KW-0732">Signal</keyword>
<dbReference type="Proteomes" id="UP000201613">
    <property type="component" value="Unassembled WGS sequence"/>
</dbReference>
<keyword evidence="3" id="KW-1185">Reference proteome</keyword>
<evidence type="ECO:0000313" key="2">
    <source>
        <dbReference type="EMBL" id="SMY09370.1"/>
    </source>
</evidence>
<reference evidence="2 3" key="1">
    <citation type="submission" date="2017-05" db="EMBL/GenBank/DDBJ databases">
        <authorList>
            <person name="Song R."/>
            <person name="Chenine A.L."/>
            <person name="Ruprecht R.M."/>
        </authorList>
    </citation>
    <scope>NUCLEOTIDE SEQUENCE [LARGE SCALE GENOMIC DNA]</scope>
    <source>
        <strain evidence="2 3">CECT 8899</strain>
    </source>
</reference>
<name>A0A238LKH2_9RHOB</name>
<gene>
    <name evidence="2" type="ORF">LOM8899_03536</name>
</gene>
<dbReference type="RefSeq" id="WP_093993556.1">
    <property type="nucleotide sequence ID" value="NZ_FXZK01000009.1"/>
</dbReference>
<feature type="signal peptide" evidence="1">
    <location>
        <begin position="1"/>
        <end position="17"/>
    </location>
</feature>
<accession>A0A238LKH2</accession>
<dbReference type="OrthoDB" id="7844595at2"/>
<feature type="chain" id="PRO_5012624587" description="MORN repeat variant" evidence="1">
    <location>
        <begin position="18"/>
        <end position="225"/>
    </location>
</feature>
<evidence type="ECO:0008006" key="4">
    <source>
        <dbReference type="Google" id="ProtNLM"/>
    </source>
</evidence>
<evidence type="ECO:0000256" key="1">
    <source>
        <dbReference type="SAM" id="SignalP"/>
    </source>
</evidence>
<dbReference type="AlphaFoldDB" id="A0A238LKH2"/>
<proteinExistence type="predicted"/>
<sequence length="225" mass="25110">MIRYLAPLMLFASPVAAQSVSLPGGCEAYVTVQKRGCTVSTLFRCEADPEGHQRRMDFNEDGLTYAGMIDFETRWIESFYAEGAYTDRLAPNPVDPASFSDLIETGYDDWDFGTISDPFAETVYRGYDRLTGVVVVVDGVTLEQTEFDVVAYDTNGNELWQTVGNEFIHRDWRTFLSGTRTITTPTEVFETDGRPVEFAFPGEDGFQSSEPRYDCGVMLSKGGTP</sequence>
<evidence type="ECO:0000313" key="3">
    <source>
        <dbReference type="Proteomes" id="UP000201613"/>
    </source>
</evidence>
<dbReference type="EMBL" id="FXZK01000009">
    <property type="protein sequence ID" value="SMY09370.1"/>
    <property type="molecule type" value="Genomic_DNA"/>
</dbReference>
<protein>
    <recommendedName>
        <fullName evidence="4">MORN repeat variant</fullName>
    </recommendedName>
</protein>
<organism evidence="2 3">
    <name type="scientific">Flavimaricola marinus</name>
    <dbReference type="NCBI Taxonomy" id="1819565"/>
    <lineage>
        <taxon>Bacteria</taxon>
        <taxon>Pseudomonadati</taxon>
        <taxon>Pseudomonadota</taxon>
        <taxon>Alphaproteobacteria</taxon>
        <taxon>Rhodobacterales</taxon>
        <taxon>Paracoccaceae</taxon>
        <taxon>Flavimaricola</taxon>
    </lineage>
</organism>